<reference evidence="3 4" key="1">
    <citation type="journal article" date="2016" name="Mol. Biol. Evol.">
        <title>Comparative Genomics of Early-Diverging Mushroom-Forming Fungi Provides Insights into the Origins of Lignocellulose Decay Capabilities.</title>
        <authorList>
            <person name="Nagy L.G."/>
            <person name="Riley R."/>
            <person name="Tritt A."/>
            <person name="Adam C."/>
            <person name="Daum C."/>
            <person name="Floudas D."/>
            <person name="Sun H."/>
            <person name="Yadav J.S."/>
            <person name="Pangilinan J."/>
            <person name="Larsson K.H."/>
            <person name="Matsuura K."/>
            <person name="Barry K."/>
            <person name="Labutti K."/>
            <person name="Kuo R."/>
            <person name="Ohm R.A."/>
            <person name="Bhattacharya S.S."/>
            <person name="Shirouzu T."/>
            <person name="Yoshinaga Y."/>
            <person name="Martin F.M."/>
            <person name="Grigoriev I.V."/>
            <person name="Hibbett D.S."/>
        </authorList>
    </citation>
    <scope>NUCLEOTIDE SEQUENCE [LARGE SCALE GENOMIC DNA]</scope>
    <source>
        <strain evidence="3 4">TUFC12733</strain>
    </source>
</reference>
<dbReference type="SMART" id="SM00239">
    <property type="entry name" value="C2"/>
    <property type="match status" value="1"/>
</dbReference>
<proteinExistence type="predicted"/>
<accession>A0A167H8G8</accession>
<dbReference type="GO" id="GO:0010628">
    <property type="term" value="P:positive regulation of gene expression"/>
    <property type="evidence" value="ECO:0007669"/>
    <property type="project" value="TreeGrafter"/>
</dbReference>
<dbReference type="AlphaFoldDB" id="A0A167H8G8"/>
<sequence>MSPEQYDLLLTFHRAAHVPIGDLPSLSCDPFLVCSLFPASPSQSSNDTSSSIPSPVPLQFRTPTIRKTLEPEWNSAWIVGGAPKEGVRLELELRDEDPGDHDDILGSALLDFPSAGSLEEGLEAKELELKVQKRKGNARAHAATYLAEAVSSRVSRHARVYVSVRVLYKTQTGSEGSGRMYTLGPHHWSEHFSPLLGHVTGTRLGTSPSSPTATQRESFDFKANQLQLSGPLPPALKFQYVAYRPFIGILFSKSGWRGWALNRALRKQHDVVYSYNRKTRYGSVPLPDPGPDPSQPQAAHQLATRFLEMTSYGSGGRLFTYVLLLDGQWRFTETGEKFAVQFLSKHGMHSDVAKWVAFSGEFFVRRIREESAALPEPEGSPQEHEQGHGEVHQQERDPARYELVIDNDSGTYRPNKAQLPELHDFLTSPRNLCALGKVTVMDGFDEELKRWKELQVRGRHGSGEDGREAPEEAGVREGKMLQHHGSSVKGRVRGEVMRRVEQMAGEHEREEAGE</sequence>
<dbReference type="Proteomes" id="UP000076738">
    <property type="component" value="Unassembled WGS sequence"/>
</dbReference>
<organism evidence="3 4">
    <name type="scientific">Calocera viscosa (strain TUFC12733)</name>
    <dbReference type="NCBI Taxonomy" id="1330018"/>
    <lineage>
        <taxon>Eukaryota</taxon>
        <taxon>Fungi</taxon>
        <taxon>Dikarya</taxon>
        <taxon>Basidiomycota</taxon>
        <taxon>Agaricomycotina</taxon>
        <taxon>Dacrymycetes</taxon>
        <taxon>Dacrymycetales</taxon>
        <taxon>Dacrymycetaceae</taxon>
        <taxon>Calocera</taxon>
    </lineage>
</organism>
<evidence type="ECO:0000313" key="4">
    <source>
        <dbReference type="Proteomes" id="UP000076738"/>
    </source>
</evidence>
<feature type="compositionally biased region" description="Basic and acidic residues" evidence="1">
    <location>
        <begin position="381"/>
        <end position="398"/>
    </location>
</feature>
<dbReference type="InterPro" id="IPR000008">
    <property type="entry name" value="C2_dom"/>
</dbReference>
<name>A0A167H8G8_CALVF</name>
<feature type="domain" description="C2" evidence="2">
    <location>
        <begin position="1"/>
        <end position="129"/>
    </location>
</feature>
<dbReference type="InterPro" id="IPR035892">
    <property type="entry name" value="C2_domain_sf"/>
</dbReference>
<dbReference type="STRING" id="1330018.A0A167H8G8"/>
<dbReference type="Gene3D" id="2.60.40.150">
    <property type="entry name" value="C2 domain"/>
    <property type="match status" value="1"/>
</dbReference>
<gene>
    <name evidence="3" type="ORF">CALVIDRAFT_541878</name>
</gene>
<evidence type="ECO:0000313" key="3">
    <source>
        <dbReference type="EMBL" id="KZO91354.1"/>
    </source>
</evidence>
<protein>
    <recommendedName>
        <fullName evidence="2">C2 domain-containing protein</fullName>
    </recommendedName>
</protein>
<dbReference type="Pfam" id="PF00168">
    <property type="entry name" value="C2"/>
    <property type="match status" value="1"/>
</dbReference>
<dbReference type="EMBL" id="KV417324">
    <property type="protein sequence ID" value="KZO91354.1"/>
    <property type="molecule type" value="Genomic_DNA"/>
</dbReference>
<dbReference type="PANTHER" id="PTHR47800:SF5">
    <property type="entry name" value="FER-1-LIKE PROTEIN 6"/>
    <property type="match status" value="1"/>
</dbReference>
<keyword evidence="4" id="KW-1185">Reference proteome</keyword>
<feature type="compositionally biased region" description="Basic and acidic residues" evidence="1">
    <location>
        <begin position="456"/>
        <end position="480"/>
    </location>
</feature>
<dbReference type="OrthoDB" id="73919at2759"/>
<dbReference type="PANTHER" id="PTHR47800">
    <property type="entry name" value="C2 DOMAIN-CONTAINING PROTEIN"/>
    <property type="match status" value="1"/>
</dbReference>
<dbReference type="SUPFAM" id="SSF49562">
    <property type="entry name" value="C2 domain (Calcium/lipid-binding domain, CaLB)"/>
    <property type="match status" value="1"/>
</dbReference>
<feature type="region of interest" description="Disordered" evidence="1">
    <location>
        <begin position="456"/>
        <end position="495"/>
    </location>
</feature>
<evidence type="ECO:0000256" key="1">
    <source>
        <dbReference type="SAM" id="MobiDB-lite"/>
    </source>
</evidence>
<feature type="region of interest" description="Disordered" evidence="1">
    <location>
        <begin position="372"/>
        <end position="398"/>
    </location>
</feature>
<dbReference type="PROSITE" id="PS50004">
    <property type="entry name" value="C2"/>
    <property type="match status" value="1"/>
</dbReference>
<evidence type="ECO:0000259" key="2">
    <source>
        <dbReference type="PROSITE" id="PS50004"/>
    </source>
</evidence>